<sequence>MIKNKWIAGIVVALPGVMTVASAMGKFFAPEPVRQGMAAVHAESYLIQLGLLELSAGVLFLIPATRNIGFFLACSYFGGAMAAHVVYGQPFTSPMVVLIVYWVALFLTRPGLFWTPLLR</sequence>
<dbReference type="RefSeq" id="WP_207335929.1">
    <property type="nucleotide sequence ID" value="NZ_JAFMYU010000009.1"/>
</dbReference>
<reference evidence="6 7" key="1">
    <citation type="submission" date="2021-03" db="EMBL/GenBank/DDBJ databases">
        <title>Fibrella sp. HMF5036 genome sequencing and assembly.</title>
        <authorList>
            <person name="Kang H."/>
            <person name="Kim H."/>
            <person name="Bae S."/>
            <person name="Joh K."/>
        </authorList>
    </citation>
    <scope>NUCLEOTIDE SEQUENCE [LARGE SCALE GENOMIC DNA]</scope>
    <source>
        <strain evidence="6 7">HMF5036</strain>
    </source>
</reference>
<comment type="caution">
    <text evidence="6">The sequence shown here is derived from an EMBL/GenBank/DDBJ whole genome shotgun (WGS) entry which is preliminary data.</text>
</comment>
<keyword evidence="7" id="KW-1185">Reference proteome</keyword>
<evidence type="ECO:0000256" key="1">
    <source>
        <dbReference type="ARBA" id="ARBA00004141"/>
    </source>
</evidence>
<dbReference type="Pfam" id="PF13564">
    <property type="entry name" value="DoxX_2"/>
    <property type="match status" value="1"/>
</dbReference>
<keyword evidence="3 5" id="KW-1133">Transmembrane helix</keyword>
<evidence type="ECO:0000256" key="4">
    <source>
        <dbReference type="ARBA" id="ARBA00023136"/>
    </source>
</evidence>
<gene>
    <name evidence="6" type="ORF">J2I48_13205</name>
</gene>
<evidence type="ECO:0000256" key="3">
    <source>
        <dbReference type="ARBA" id="ARBA00022989"/>
    </source>
</evidence>
<dbReference type="EMBL" id="JAFMYU010000009">
    <property type="protein sequence ID" value="MBO0931961.1"/>
    <property type="molecule type" value="Genomic_DNA"/>
</dbReference>
<comment type="subcellular location">
    <subcellularLocation>
        <location evidence="1">Membrane</location>
        <topology evidence="1">Multi-pass membrane protein</topology>
    </subcellularLocation>
</comment>
<dbReference type="GO" id="GO:0016020">
    <property type="term" value="C:membrane"/>
    <property type="evidence" value="ECO:0007669"/>
    <property type="project" value="UniProtKB-SubCell"/>
</dbReference>
<evidence type="ECO:0000256" key="5">
    <source>
        <dbReference type="SAM" id="Phobius"/>
    </source>
</evidence>
<protein>
    <submittedName>
        <fullName evidence="6">DoxX family protein</fullName>
    </submittedName>
</protein>
<feature type="transmembrane region" description="Helical" evidence="5">
    <location>
        <begin position="99"/>
        <end position="118"/>
    </location>
</feature>
<dbReference type="Proteomes" id="UP000664795">
    <property type="component" value="Unassembled WGS sequence"/>
</dbReference>
<dbReference type="AlphaFoldDB" id="A0A939K0F9"/>
<evidence type="ECO:0000313" key="7">
    <source>
        <dbReference type="Proteomes" id="UP000664795"/>
    </source>
</evidence>
<feature type="transmembrane region" description="Helical" evidence="5">
    <location>
        <begin position="45"/>
        <end position="62"/>
    </location>
</feature>
<name>A0A939K0F9_9BACT</name>
<feature type="transmembrane region" description="Helical" evidence="5">
    <location>
        <begin position="7"/>
        <end position="25"/>
    </location>
</feature>
<dbReference type="InterPro" id="IPR032808">
    <property type="entry name" value="DoxX"/>
</dbReference>
<feature type="transmembrane region" description="Helical" evidence="5">
    <location>
        <begin position="69"/>
        <end position="87"/>
    </location>
</feature>
<proteinExistence type="predicted"/>
<organism evidence="6 7">
    <name type="scientific">Fibrella aquatilis</name>
    <dbReference type="NCBI Taxonomy" id="2817059"/>
    <lineage>
        <taxon>Bacteria</taxon>
        <taxon>Pseudomonadati</taxon>
        <taxon>Bacteroidota</taxon>
        <taxon>Cytophagia</taxon>
        <taxon>Cytophagales</taxon>
        <taxon>Spirosomataceae</taxon>
        <taxon>Fibrella</taxon>
    </lineage>
</organism>
<evidence type="ECO:0000256" key="2">
    <source>
        <dbReference type="ARBA" id="ARBA00022692"/>
    </source>
</evidence>
<keyword evidence="4 5" id="KW-0472">Membrane</keyword>
<accession>A0A939K0F9</accession>
<evidence type="ECO:0000313" key="6">
    <source>
        <dbReference type="EMBL" id="MBO0931961.1"/>
    </source>
</evidence>
<keyword evidence="2 5" id="KW-0812">Transmembrane</keyword>